<feature type="compositionally biased region" description="Basic and acidic residues" evidence="2">
    <location>
        <begin position="474"/>
        <end position="484"/>
    </location>
</feature>
<feature type="compositionally biased region" description="Low complexity" evidence="2">
    <location>
        <begin position="618"/>
        <end position="640"/>
    </location>
</feature>
<feature type="compositionally biased region" description="Pro residues" evidence="2">
    <location>
        <begin position="50"/>
        <end position="60"/>
    </location>
</feature>
<comment type="caution">
    <text evidence="4">The sequence shown here is derived from an EMBL/GenBank/DDBJ whole genome shotgun (WGS) entry which is preliminary data.</text>
</comment>
<feature type="region of interest" description="Disordered" evidence="2">
    <location>
        <begin position="439"/>
        <end position="680"/>
    </location>
</feature>
<feature type="compositionally biased region" description="Basic and acidic residues" evidence="2">
    <location>
        <begin position="448"/>
        <end position="465"/>
    </location>
</feature>
<accession>A0A8S9FRR4</accession>
<keyword evidence="1" id="KW-0863">Zinc-finger</keyword>
<feature type="compositionally biased region" description="Pro residues" evidence="2">
    <location>
        <begin position="24"/>
        <end position="37"/>
    </location>
</feature>
<reference evidence="4" key="1">
    <citation type="submission" date="2019-12" db="EMBL/GenBank/DDBJ databases">
        <title>Genome sequencing and annotation of Brassica cretica.</title>
        <authorList>
            <person name="Studholme D.J."/>
            <person name="Sarris P.F."/>
        </authorList>
    </citation>
    <scope>NUCLEOTIDE SEQUENCE</scope>
    <source>
        <strain evidence="4">PFS-001/15</strain>
        <tissue evidence="4">Leaf</tissue>
    </source>
</reference>
<evidence type="ECO:0000313" key="5">
    <source>
        <dbReference type="Proteomes" id="UP000712281"/>
    </source>
</evidence>
<dbReference type="Pfam" id="PF14111">
    <property type="entry name" value="DUF4283"/>
    <property type="match status" value="1"/>
</dbReference>
<dbReference type="InterPro" id="IPR001878">
    <property type="entry name" value="Znf_CCHC"/>
</dbReference>
<dbReference type="Proteomes" id="UP000712281">
    <property type="component" value="Unassembled WGS sequence"/>
</dbReference>
<feature type="compositionally biased region" description="Polar residues" evidence="2">
    <location>
        <begin position="588"/>
        <end position="603"/>
    </location>
</feature>
<dbReference type="EMBL" id="QGKW02002228">
    <property type="protein sequence ID" value="KAF2535117.1"/>
    <property type="molecule type" value="Genomic_DNA"/>
</dbReference>
<feature type="region of interest" description="Disordered" evidence="2">
    <location>
        <begin position="1"/>
        <end position="76"/>
    </location>
</feature>
<feature type="compositionally biased region" description="Polar residues" evidence="2">
    <location>
        <begin position="489"/>
        <end position="524"/>
    </location>
</feature>
<evidence type="ECO:0000256" key="1">
    <source>
        <dbReference type="PROSITE-ProRule" id="PRU00047"/>
    </source>
</evidence>
<keyword evidence="1" id="KW-0479">Metal-binding</keyword>
<dbReference type="AlphaFoldDB" id="A0A8S9FRR4"/>
<dbReference type="PANTHER" id="PTHR31286">
    <property type="entry name" value="GLYCINE-RICH CELL WALL STRUCTURAL PROTEIN 1.8-LIKE"/>
    <property type="match status" value="1"/>
</dbReference>
<dbReference type="InterPro" id="IPR025558">
    <property type="entry name" value="DUF4283"/>
</dbReference>
<feature type="compositionally biased region" description="Low complexity" evidence="2">
    <location>
        <begin position="38"/>
        <end position="49"/>
    </location>
</feature>
<feature type="region of interest" description="Disordered" evidence="2">
    <location>
        <begin position="139"/>
        <end position="171"/>
    </location>
</feature>
<keyword evidence="1" id="KW-0862">Zinc</keyword>
<protein>
    <recommendedName>
        <fullName evidence="3">CCHC-type domain-containing protein</fullName>
    </recommendedName>
</protein>
<evidence type="ECO:0000256" key="2">
    <source>
        <dbReference type="SAM" id="MobiDB-lite"/>
    </source>
</evidence>
<gene>
    <name evidence="4" type="ORF">F2Q68_00021600</name>
</gene>
<dbReference type="Gene3D" id="4.10.60.10">
    <property type="entry name" value="Zinc finger, CCHC-type"/>
    <property type="match status" value="1"/>
</dbReference>
<name>A0A8S9FRR4_BRACR</name>
<proteinExistence type="predicted"/>
<sequence length="680" mass="73226">MQNPWRLPCRTSGMNPASLTTGEDPPPLLLPPDPPDPTSSLSPVQFPPLGTKPPKLPLPPKTLSSPKSGNPAPSTTETLLSQSILTRPLEFMSKAAISTTPSPTVGVENTGPNLEPMATVTSESLVPFSLEIETLTDKTLNSQNPNPKFTVLPPQNSSPLNTNKASTTNPKPRVYSCRCGDGFPNPPVPTSTSNLSPVTPLQPNPPTLVERIRLSEDKTLQRLAPVSYSETGRPRVLIPDAVFQKGAELHKDFIICYYNGRAPPFTQIQSVFNHMWGKGKKLEIHNNPLNRTTIVRITSEYLRNKILEKCIWYVGDTMFHTALWSSTTSAQPPAMDSIKMWAHLTGVPLDLRYIEGLSLVAGLVGDPKETDAFTLNLVSLSLSHVKVEVDLTKPLPSVVEFERQSGEVVEVLVSYPWLPPTCAHCKELGHIARNCLKLPVPPAAPPGKGKDSMRKPNKKETKEKSAPQVQYVAVKDHNTKKPLGEAESGSATVNFSSPRTPLSKDSQSIPLPMDTENSFSIPKSTTRKAHHKKPSQTSISSSPNPFAILNTPQSSPDPPRPSLKRSRSSPTLSPPLHQKTLTLPAPSSYPSEITKPATTTRSSGVAGPDSFTPNHTILTSPAPSSSLSETSNLATTTLSSGVAGPDSTPPNHIPQISDPNLSCPFSLGSLHSNGGPNFSS</sequence>
<feature type="compositionally biased region" description="Basic residues" evidence="2">
    <location>
        <begin position="525"/>
        <end position="534"/>
    </location>
</feature>
<feature type="compositionally biased region" description="Polar residues" evidence="2">
    <location>
        <begin position="669"/>
        <end position="680"/>
    </location>
</feature>
<dbReference type="PANTHER" id="PTHR31286:SF90">
    <property type="entry name" value="DUF4283 DOMAIN-CONTAINING PROTEIN"/>
    <property type="match status" value="1"/>
</dbReference>
<feature type="compositionally biased region" description="Polar residues" evidence="2">
    <location>
        <begin position="12"/>
        <end position="21"/>
    </location>
</feature>
<feature type="compositionally biased region" description="Polar residues" evidence="2">
    <location>
        <begin position="535"/>
        <end position="544"/>
    </location>
</feature>
<dbReference type="InterPro" id="IPR040256">
    <property type="entry name" value="At4g02000-like"/>
</dbReference>
<feature type="compositionally biased region" description="Polar residues" evidence="2">
    <location>
        <begin position="139"/>
        <end position="170"/>
    </location>
</feature>
<evidence type="ECO:0000259" key="3">
    <source>
        <dbReference type="PROSITE" id="PS50158"/>
    </source>
</evidence>
<dbReference type="GO" id="GO:0003676">
    <property type="term" value="F:nucleic acid binding"/>
    <property type="evidence" value="ECO:0007669"/>
    <property type="project" value="InterPro"/>
</dbReference>
<dbReference type="GO" id="GO:0008270">
    <property type="term" value="F:zinc ion binding"/>
    <property type="evidence" value="ECO:0007669"/>
    <property type="project" value="UniProtKB-KW"/>
</dbReference>
<organism evidence="4 5">
    <name type="scientific">Brassica cretica</name>
    <name type="common">Mustard</name>
    <dbReference type="NCBI Taxonomy" id="69181"/>
    <lineage>
        <taxon>Eukaryota</taxon>
        <taxon>Viridiplantae</taxon>
        <taxon>Streptophyta</taxon>
        <taxon>Embryophyta</taxon>
        <taxon>Tracheophyta</taxon>
        <taxon>Spermatophyta</taxon>
        <taxon>Magnoliopsida</taxon>
        <taxon>eudicotyledons</taxon>
        <taxon>Gunneridae</taxon>
        <taxon>Pentapetalae</taxon>
        <taxon>rosids</taxon>
        <taxon>malvids</taxon>
        <taxon>Brassicales</taxon>
        <taxon>Brassicaceae</taxon>
        <taxon>Brassiceae</taxon>
        <taxon>Brassica</taxon>
    </lineage>
</organism>
<evidence type="ECO:0000313" key="4">
    <source>
        <dbReference type="EMBL" id="KAF2535117.1"/>
    </source>
</evidence>
<dbReference type="PROSITE" id="PS50158">
    <property type="entry name" value="ZF_CCHC"/>
    <property type="match status" value="1"/>
</dbReference>
<feature type="domain" description="CCHC-type" evidence="3">
    <location>
        <begin position="422"/>
        <end position="435"/>
    </location>
</feature>